<accession>A0ABQ5V2A0</accession>
<dbReference type="InterPro" id="IPR006311">
    <property type="entry name" value="TAT_signal"/>
</dbReference>
<reference evidence="1" key="2">
    <citation type="submission" date="2023-01" db="EMBL/GenBank/DDBJ databases">
        <title>Draft genome sequence of Algimonas porphyrae strain NBRC 108216.</title>
        <authorList>
            <person name="Sun Q."/>
            <person name="Mori K."/>
        </authorList>
    </citation>
    <scope>NUCLEOTIDE SEQUENCE</scope>
    <source>
        <strain evidence="1">NBRC 108216</strain>
    </source>
</reference>
<proteinExistence type="predicted"/>
<dbReference type="PROSITE" id="PS51318">
    <property type="entry name" value="TAT"/>
    <property type="match status" value="1"/>
</dbReference>
<dbReference type="SUPFAM" id="SSF51556">
    <property type="entry name" value="Metallo-dependent hydrolases"/>
    <property type="match status" value="1"/>
</dbReference>
<sequence>MLPLNRRTFVTLAAAGTGVATLLRVPGVSSALASSADSSDQKIFPKLQDALVLNNLGGIYNPNLEVQTEDAIDLDPRALKDALASGTTMINNTIGYVAGDKEPFEFSVRSIAHSNRVIENHSDHLVKVLSSHDILRAKKEGKIGILQGFQNAAMMGEDASRAAIFAGLGVRVIQLTYNIKNQIGSGSMVPENGGITDFGHDVIAELNANKVVIDLSHSGKQTCLDALTSSKVPICITHTGCRALADLPRNKTDDELKGVADRGGVVGIYFMPFLREDGFASATDVVAHIEHAINICGEDHVGIGTDGGTTAIDDLDAARERTAKSIRRRRSLGISAKGENIGVVPFVPDLSGPTQFQKLADMLYARGHGIDRIEKILGRNFFSYYKSVWGA</sequence>
<protein>
    <submittedName>
        <fullName evidence="1">Peptidase M19</fullName>
    </submittedName>
</protein>
<dbReference type="Gene3D" id="3.20.20.140">
    <property type="entry name" value="Metal-dependent hydrolases"/>
    <property type="match status" value="1"/>
</dbReference>
<evidence type="ECO:0000313" key="1">
    <source>
        <dbReference type="EMBL" id="GLQ21679.1"/>
    </source>
</evidence>
<dbReference type="Proteomes" id="UP001161390">
    <property type="component" value="Unassembled WGS sequence"/>
</dbReference>
<organism evidence="1 2">
    <name type="scientific">Algimonas porphyrae</name>
    <dbReference type="NCBI Taxonomy" id="1128113"/>
    <lineage>
        <taxon>Bacteria</taxon>
        <taxon>Pseudomonadati</taxon>
        <taxon>Pseudomonadota</taxon>
        <taxon>Alphaproteobacteria</taxon>
        <taxon>Maricaulales</taxon>
        <taxon>Robiginitomaculaceae</taxon>
        <taxon>Algimonas</taxon>
    </lineage>
</organism>
<reference evidence="1" key="1">
    <citation type="journal article" date="2014" name="Int. J. Syst. Evol. Microbiol.">
        <title>Complete genome of a new Firmicutes species belonging to the dominant human colonic microbiota ('Ruminococcus bicirculans') reveals two chromosomes and a selective capacity to utilize plant glucans.</title>
        <authorList>
            <consortium name="NISC Comparative Sequencing Program"/>
            <person name="Wegmann U."/>
            <person name="Louis P."/>
            <person name="Goesmann A."/>
            <person name="Henrissat B."/>
            <person name="Duncan S.H."/>
            <person name="Flint H.J."/>
        </authorList>
    </citation>
    <scope>NUCLEOTIDE SEQUENCE</scope>
    <source>
        <strain evidence="1">NBRC 108216</strain>
    </source>
</reference>
<dbReference type="EMBL" id="BSNJ01000005">
    <property type="protein sequence ID" value="GLQ21679.1"/>
    <property type="molecule type" value="Genomic_DNA"/>
</dbReference>
<evidence type="ECO:0000313" key="2">
    <source>
        <dbReference type="Proteomes" id="UP001161390"/>
    </source>
</evidence>
<name>A0ABQ5V2A0_9PROT</name>
<dbReference type="PROSITE" id="PS51365">
    <property type="entry name" value="RENAL_DIPEPTIDASE_2"/>
    <property type="match status" value="1"/>
</dbReference>
<dbReference type="PANTHER" id="PTHR10443">
    <property type="entry name" value="MICROSOMAL DIPEPTIDASE"/>
    <property type="match status" value="1"/>
</dbReference>
<dbReference type="InterPro" id="IPR008257">
    <property type="entry name" value="Pept_M19"/>
</dbReference>
<dbReference type="PANTHER" id="PTHR10443:SF12">
    <property type="entry name" value="DIPEPTIDASE"/>
    <property type="match status" value="1"/>
</dbReference>
<keyword evidence="2" id="KW-1185">Reference proteome</keyword>
<dbReference type="InterPro" id="IPR032466">
    <property type="entry name" value="Metal_Hydrolase"/>
</dbReference>
<gene>
    <name evidence="1" type="ORF">GCM10007854_26340</name>
</gene>
<dbReference type="Pfam" id="PF01244">
    <property type="entry name" value="Peptidase_M19"/>
    <property type="match status" value="1"/>
</dbReference>
<comment type="caution">
    <text evidence="1">The sequence shown here is derived from an EMBL/GenBank/DDBJ whole genome shotgun (WGS) entry which is preliminary data.</text>
</comment>